<evidence type="ECO:0000313" key="14">
    <source>
        <dbReference type="EMBL" id="EPD99228.1"/>
    </source>
</evidence>
<evidence type="ECO:0000259" key="12">
    <source>
        <dbReference type="Pfam" id="PF00593"/>
    </source>
</evidence>
<comment type="subcellular location">
    <subcellularLocation>
        <location evidence="1 10">Cell outer membrane</location>
        <topology evidence="1 10">Multi-pass membrane protein</topology>
    </subcellularLocation>
</comment>
<dbReference type="eggNOG" id="COG4771">
    <property type="taxonomic scope" value="Bacteria"/>
</dbReference>
<dbReference type="GO" id="GO:0044718">
    <property type="term" value="P:siderophore transmembrane transport"/>
    <property type="evidence" value="ECO:0007669"/>
    <property type="project" value="TreeGrafter"/>
</dbReference>
<dbReference type="AlphaFoldDB" id="S3BD70"/>
<dbReference type="PROSITE" id="PS52016">
    <property type="entry name" value="TONB_DEPENDENT_REC_3"/>
    <property type="match status" value="1"/>
</dbReference>
<dbReference type="GO" id="GO:0015344">
    <property type="term" value="F:siderophore uptake transmembrane transporter activity"/>
    <property type="evidence" value="ECO:0007669"/>
    <property type="project" value="TreeGrafter"/>
</dbReference>
<dbReference type="CDD" id="cd01347">
    <property type="entry name" value="ligand_gated_channel"/>
    <property type="match status" value="1"/>
</dbReference>
<evidence type="ECO:0000256" key="4">
    <source>
        <dbReference type="ARBA" id="ARBA00022452"/>
    </source>
</evidence>
<feature type="domain" description="TonB-dependent receptor plug" evidence="13">
    <location>
        <begin position="84"/>
        <end position="190"/>
    </location>
</feature>
<dbReference type="PATRIC" id="fig|1203554.3.peg.1325"/>
<evidence type="ECO:0000256" key="8">
    <source>
        <dbReference type="ARBA" id="ARBA00023170"/>
    </source>
</evidence>
<evidence type="ECO:0000256" key="2">
    <source>
        <dbReference type="ARBA" id="ARBA00009810"/>
    </source>
</evidence>
<keyword evidence="8 14" id="KW-0675">Receptor</keyword>
<feature type="domain" description="TonB-dependent receptor-like beta-barrel" evidence="12">
    <location>
        <begin position="282"/>
        <end position="683"/>
    </location>
</feature>
<dbReference type="EMBL" id="ATCF01000017">
    <property type="protein sequence ID" value="EPD99228.1"/>
    <property type="molecule type" value="Genomic_DNA"/>
</dbReference>
<evidence type="ECO:0000256" key="9">
    <source>
        <dbReference type="ARBA" id="ARBA00023237"/>
    </source>
</evidence>
<dbReference type="HOGENOM" id="CLU_008287_19_3_4"/>
<proteinExistence type="inferred from homology"/>
<evidence type="ECO:0000256" key="1">
    <source>
        <dbReference type="ARBA" id="ARBA00004571"/>
    </source>
</evidence>
<comment type="similarity">
    <text evidence="2 10 11">Belongs to the TonB-dependent receptor family.</text>
</comment>
<dbReference type="STRING" id="1203554.HMPREF1476_01265"/>
<keyword evidence="9 10" id="KW-0998">Cell outer membrane</keyword>
<keyword evidence="3 10" id="KW-0813">Transport</keyword>
<dbReference type="Pfam" id="PF00593">
    <property type="entry name" value="TonB_dep_Rec_b-barrel"/>
    <property type="match status" value="1"/>
</dbReference>
<gene>
    <name evidence="14" type="ORF">HMPREF1476_01265</name>
</gene>
<dbReference type="Pfam" id="PF07715">
    <property type="entry name" value="Plug"/>
    <property type="match status" value="1"/>
</dbReference>
<dbReference type="Gene3D" id="2.170.130.10">
    <property type="entry name" value="TonB-dependent receptor, plug domain"/>
    <property type="match status" value="1"/>
</dbReference>
<dbReference type="SUPFAM" id="SSF56935">
    <property type="entry name" value="Porins"/>
    <property type="match status" value="1"/>
</dbReference>
<dbReference type="InterPro" id="IPR036942">
    <property type="entry name" value="Beta-barrel_TonB_sf"/>
</dbReference>
<dbReference type="Gene3D" id="2.40.170.20">
    <property type="entry name" value="TonB-dependent receptor, beta-barrel domain"/>
    <property type="match status" value="1"/>
</dbReference>
<dbReference type="PANTHER" id="PTHR30069">
    <property type="entry name" value="TONB-DEPENDENT OUTER MEMBRANE RECEPTOR"/>
    <property type="match status" value="1"/>
</dbReference>
<evidence type="ECO:0000256" key="10">
    <source>
        <dbReference type="PROSITE-ProRule" id="PRU01360"/>
    </source>
</evidence>
<keyword evidence="7 10" id="KW-0472">Membrane</keyword>
<keyword evidence="4 10" id="KW-1134">Transmembrane beta strand</keyword>
<evidence type="ECO:0000256" key="6">
    <source>
        <dbReference type="ARBA" id="ARBA00023077"/>
    </source>
</evidence>
<evidence type="ECO:0000256" key="11">
    <source>
        <dbReference type="RuleBase" id="RU003357"/>
    </source>
</evidence>
<comment type="caution">
    <text evidence="14">The sequence shown here is derived from an EMBL/GenBank/DDBJ whole genome shotgun (WGS) entry which is preliminary data.</text>
</comment>
<keyword evidence="6 11" id="KW-0798">TonB box</keyword>
<dbReference type="InterPro" id="IPR000531">
    <property type="entry name" value="Beta-barrel_TonB"/>
</dbReference>
<dbReference type="PANTHER" id="PTHR30069:SF41">
    <property type="entry name" value="HEME_HEMOPEXIN UTILIZATION PROTEIN C"/>
    <property type="match status" value="1"/>
</dbReference>
<dbReference type="InterPro" id="IPR039426">
    <property type="entry name" value="TonB-dep_rcpt-like"/>
</dbReference>
<dbReference type="InterPro" id="IPR012910">
    <property type="entry name" value="Plug_dom"/>
</dbReference>
<keyword evidence="15" id="KW-1185">Reference proteome</keyword>
<dbReference type="GO" id="GO:0009279">
    <property type="term" value="C:cell outer membrane"/>
    <property type="evidence" value="ECO:0007669"/>
    <property type="project" value="UniProtKB-SubCell"/>
</dbReference>
<evidence type="ECO:0000256" key="3">
    <source>
        <dbReference type="ARBA" id="ARBA00022448"/>
    </source>
</evidence>
<name>S3BD70_9BURK</name>
<dbReference type="InterPro" id="IPR037066">
    <property type="entry name" value="Plug_dom_sf"/>
</dbReference>
<accession>S3BD70</accession>
<sequence length="713" mass="79055">MQIILIIKVVCSLQTQTALSTEIGMSPSNIYHSPHFSFRPLVLTISFLFAGMNSAAAAEDSTPKATYIDTQPIVVTATRTTQPLSQAASSLSVLTEQDIQEDQPVTLGELLLDIPNVDVLDFAYISSQISIRGSNSSQITYLIDGMRQDDQTMAGNRPSGIFIDPEILKQVEVKHGGGSALYGNGGIGGTLAVTTMNANDFLKGTDRNFGAKVKAGYTSDNLEWQKSAYAFGRSNQWDVVFGVSRRDSGASTNSLTGKRSKADIDAYSTAAFGKASFMPNDANVLSLSYNFDRANSESDTFYRYEQQRVTGKWEFERGDLWNLTAALQYAHSKFHYVNPDPWRGINSKDKFDSVSGNVQNTSYLSGLGRHAVTYGFDFSKTSQSGLVLDQTTNEWDKDSTRPDADGFDGGFFVEDEYKINGLFSVVPVVRFNYFKRESNTGFPSLSDSKVTPGITLKMTPYESLLVWGSVHTGYRPPMLDEMYFYSTDYGQNVEVINNPNLKPEKSTNYEVGMSGLFGDLLTENDHLSWRVAIFYDDVKDFISVQDNMLEWWQGGMVGPIKYQTVNYGHVVNKGAELSGTYELNGFKASASYGYLHSEDKETGERLGGVTPQSANLRLSYKIAAAQLEPWYRLHWAKGGDTVPFPGYAATHLDDYTLHSVGINWTPKIPNYFNIQAGLAVTNLTNEKYVALFGMRENNVGYARGFRAWLSAQF</sequence>
<keyword evidence="5 10" id="KW-0812">Transmembrane</keyword>
<reference evidence="14 15" key="1">
    <citation type="submission" date="2013-04" db="EMBL/GenBank/DDBJ databases">
        <title>The Genome Sequence of Sutterella wadsworthensis HGA0223.</title>
        <authorList>
            <consortium name="The Broad Institute Genomics Platform"/>
            <person name="Earl A."/>
            <person name="Ward D."/>
            <person name="Feldgarden M."/>
            <person name="Gevers D."/>
            <person name="Schmidt T.M."/>
            <person name="Dover J."/>
            <person name="Dai D."/>
            <person name="Walker B."/>
            <person name="Young S."/>
            <person name="Zeng Q."/>
            <person name="Gargeya S."/>
            <person name="Fitzgerald M."/>
            <person name="Haas B."/>
            <person name="Abouelleil A."/>
            <person name="Allen A.W."/>
            <person name="Alvarado L."/>
            <person name="Arachchi H.M."/>
            <person name="Berlin A.M."/>
            <person name="Chapman S.B."/>
            <person name="Gainer-Dewar J."/>
            <person name="Goldberg J."/>
            <person name="Griggs A."/>
            <person name="Gujja S."/>
            <person name="Hansen M."/>
            <person name="Howarth C."/>
            <person name="Imamovic A."/>
            <person name="Ireland A."/>
            <person name="Larimer J."/>
            <person name="McCowan C."/>
            <person name="Murphy C."/>
            <person name="Pearson M."/>
            <person name="Poon T.W."/>
            <person name="Priest M."/>
            <person name="Roberts A."/>
            <person name="Saif S."/>
            <person name="Shea T."/>
            <person name="Sisk P."/>
            <person name="Sykes S."/>
            <person name="Wortman J."/>
            <person name="Nusbaum C."/>
            <person name="Birren B."/>
        </authorList>
    </citation>
    <scope>NUCLEOTIDE SEQUENCE [LARGE SCALE GENOMIC DNA]</scope>
    <source>
        <strain evidence="14 15">HGA0223</strain>
    </source>
</reference>
<protein>
    <submittedName>
        <fullName evidence="14">TonB-dependent heme/hemoglobin receptor family protein</fullName>
    </submittedName>
</protein>
<evidence type="ECO:0000259" key="13">
    <source>
        <dbReference type="Pfam" id="PF07715"/>
    </source>
</evidence>
<evidence type="ECO:0000256" key="5">
    <source>
        <dbReference type="ARBA" id="ARBA00022692"/>
    </source>
</evidence>
<evidence type="ECO:0000313" key="15">
    <source>
        <dbReference type="Proteomes" id="UP000014400"/>
    </source>
</evidence>
<dbReference type="Proteomes" id="UP000014400">
    <property type="component" value="Unassembled WGS sequence"/>
</dbReference>
<evidence type="ECO:0000256" key="7">
    <source>
        <dbReference type="ARBA" id="ARBA00023136"/>
    </source>
</evidence>
<organism evidence="14 15">
    <name type="scientific">Sutterella wadsworthensis HGA0223</name>
    <dbReference type="NCBI Taxonomy" id="1203554"/>
    <lineage>
        <taxon>Bacteria</taxon>
        <taxon>Pseudomonadati</taxon>
        <taxon>Pseudomonadota</taxon>
        <taxon>Betaproteobacteria</taxon>
        <taxon>Burkholderiales</taxon>
        <taxon>Sutterellaceae</taxon>
        <taxon>Sutterella</taxon>
    </lineage>
</organism>